<dbReference type="GO" id="GO:0005576">
    <property type="term" value="C:extracellular region"/>
    <property type="evidence" value="ECO:0007669"/>
    <property type="project" value="TreeGrafter"/>
</dbReference>
<dbReference type="InterPro" id="IPR050542">
    <property type="entry name" value="Glycosyl_Hydrlase18_Chitinase"/>
</dbReference>
<dbReference type="GO" id="GO:0006032">
    <property type="term" value="P:chitin catabolic process"/>
    <property type="evidence" value="ECO:0007669"/>
    <property type="project" value="UniProtKB-KW"/>
</dbReference>
<dbReference type="EMBL" id="JAKOGI010000147">
    <property type="protein sequence ID" value="KAJ8442074.1"/>
    <property type="molecule type" value="Genomic_DNA"/>
</dbReference>
<comment type="catalytic activity">
    <reaction evidence="1">
        <text>Random endo-hydrolysis of N-acetyl-beta-D-glucosaminide (1-&gt;4)-beta-linkages in chitin and chitodextrins.</text>
        <dbReference type="EC" id="3.2.1.14"/>
    </reaction>
</comment>
<dbReference type="PANTHER" id="PTHR45708:SF22">
    <property type="entry name" value="ACIDIC ENDOCHITINASE"/>
    <property type="match status" value="1"/>
</dbReference>
<organism evidence="7 8">
    <name type="scientific">Carnegiea gigantea</name>
    <dbReference type="NCBI Taxonomy" id="171969"/>
    <lineage>
        <taxon>Eukaryota</taxon>
        <taxon>Viridiplantae</taxon>
        <taxon>Streptophyta</taxon>
        <taxon>Embryophyta</taxon>
        <taxon>Tracheophyta</taxon>
        <taxon>Spermatophyta</taxon>
        <taxon>Magnoliopsida</taxon>
        <taxon>eudicotyledons</taxon>
        <taxon>Gunneridae</taxon>
        <taxon>Pentapetalae</taxon>
        <taxon>Caryophyllales</taxon>
        <taxon>Cactineae</taxon>
        <taxon>Cactaceae</taxon>
        <taxon>Cactoideae</taxon>
        <taxon>Echinocereeae</taxon>
        <taxon>Carnegiea</taxon>
    </lineage>
</organism>
<evidence type="ECO:0000256" key="1">
    <source>
        <dbReference type="ARBA" id="ARBA00000822"/>
    </source>
</evidence>
<evidence type="ECO:0008006" key="9">
    <source>
        <dbReference type="Google" id="ProtNLM"/>
    </source>
</evidence>
<keyword evidence="3" id="KW-0146">Chitin degradation</keyword>
<protein>
    <recommendedName>
        <fullName evidence="9">Chitinase</fullName>
    </recommendedName>
</protein>
<keyword evidence="4" id="KW-1015">Disulfide bond</keyword>
<evidence type="ECO:0000256" key="4">
    <source>
        <dbReference type="ARBA" id="ARBA00023157"/>
    </source>
</evidence>
<dbReference type="GO" id="GO:0008843">
    <property type="term" value="F:endochitinase activity"/>
    <property type="evidence" value="ECO:0007669"/>
    <property type="project" value="UniProtKB-EC"/>
</dbReference>
<dbReference type="SUPFAM" id="SSF51445">
    <property type="entry name" value="(Trans)glycosidases"/>
    <property type="match status" value="1"/>
</dbReference>
<accession>A0A9Q1KFT5</accession>
<keyword evidence="2" id="KW-0732">Signal</keyword>
<dbReference type="OrthoDB" id="6020543at2759"/>
<reference evidence="7" key="1">
    <citation type="submission" date="2022-04" db="EMBL/GenBank/DDBJ databases">
        <title>Carnegiea gigantea Genome sequencing and assembly v2.</title>
        <authorList>
            <person name="Copetti D."/>
            <person name="Sanderson M.J."/>
            <person name="Burquez A."/>
            <person name="Wojciechowski M.F."/>
        </authorList>
    </citation>
    <scope>NUCLEOTIDE SEQUENCE</scope>
    <source>
        <strain evidence="7">SGP5-SGP5p</strain>
        <tissue evidence="7">Aerial part</tissue>
    </source>
</reference>
<sequence length="165" mass="17592">MWKMSKKDANLEGHYNPQTPGSCSGIGNDITDCQRRGIKVLLSLGGTVASYSLSSAADAQYVVAYFLTTNFYNNTPCQYANDNANNLLSSWNTWTSVNAGQTFVGIPAAPAAATSRYIPPDALRTKVLPQIKASAKYGESCFGLGSTTMGTVTPSRVIYRASSAN</sequence>
<proteinExistence type="predicted"/>
<evidence type="ECO:0000256" key="3">
    <source>
        <dbReference type="ARBA" id="ARBA00023024"/>
    </source>
</evidence>
<dbReference type="GO" id="GO:0000272">
    <property type="term" value="P:polysaccharide catabolic process"/>
    <property type="evidence" value="ECO:0007669"/>
    <property type="project" value="UniProtKB-KW"/>
</dbReference>
<evidence type="ECO:0000256" key="5">
    <source>
        <dbReference type="ARBA" id="ARBA00023277"/>
    </source>
</evidence>
<keyword evidence="5" id="KW-0119">Carbohydrate metabolism</keyword>
<dbReference type="PANTHER" id="PTHR45708">
    <property type="entry name" value="ENDOCHITINASE"/>
    <property type="match status" value="1"/>
</dbReference>
<dbReference type="InterPro" id="IPR017853">
    <property type="entry name" value="GH"/>
</dbReference>
<dbReference type="AlphaFoldDB" id="A0A9Q1KFT5"/>
<keyword evidence="6" id="KW-0624">Polysaccharide degradation</keyword>
<evidence type="ECO:0000256" key="6">
    <source>
        <dbReference type="ARBA" id="ARBA00023326"/>
    </source>
</evidence>
<comment type="caution">
    <text evidence="7">The sequence shown here is derived from an EMBL/GenBank/DDBJ whole genome shotgun (WGS) entry which is preliminary data.</text>
</comment>
<name>A0A9Q1KFT5_9CARY</name>
<gene>
    <name evidence="7" type="ORF">Cgig2_007912</name>
</gene>
<keyword evidence="8" id="KW-1185">Reference proteome</keyword>
<dbReference type="Proteomes" id="UP001153076">
    <property type="component" value="Unassembled WGS sequence"/>
</dbReference>
<evidence type="ECO:0000313" key="8">
    <source>
        <dbReference type="Proteomes" id="UP001153076"/>
    </source>
</evidence>
<dbReference type="Gene3D" id="3.20.20.80">
    <property type="entry name" value="Glycosidases"/>
    <property type="match status" value="2"/>
</dbReference>
<evidence type="ECO:0000256" key="2">
    <source>
        <dbReference type="ARBA" id="ARBA00022729"/>
    </source>
</evidence>
<evidence type="ECO:0000313" key="7">
    <source>
        <dbReference type="EMBL" id="KAJ8442074.1"/>
    </source>
</evidence>